<evidence type="ECO:0000256" key="1">
    <source>
        <dbReference type="ARBA" id="ARBA00004651"/>
    </source>
</evidence>
<dbReference type="InterPro" id="IPR015867">
    <property type="entry name" value="N-reg_PII/ATP_PRibTrfase_C"/>
</dbReference>
<protein>
    <recommendedName>
        <fullName evidence="7">DUF2179 domain-containing protein</fullName>
    </recommendedName>
</protein>
<dbReference type="STRING" id="1499967.U27_05176"/>
<organism evidence="8">
    <name type="scientific">Vecturithrix granuli</name>
    <dbReference type="NCBI Taxonomy" id="1499967"/>
    <lineage>
        <taxon>Bacteria</taxon>
        <taxon>Candidatus Moduliflexota</taxon>
        <taxon>Candidatus Vecturitrichia</taxon>
        <taxon>Candidatus Vecturitrichales</taxon>
        <taxon>Candidatus Vecturitrichaceae</taxon>
        <taxon>Candidatus Vecturithrix</taxon>
    </lineage>
</organism>
<comment type="subcellular location">
    <subcellularLocation>
        <location evidence="1">Cell membrane</location>
        <topology evidence="1">Multi-pass membrane protein</topology>
    </subcellularLocation>
</comment>
<dbReference type="Proteomes" id="UP000030661">
    <property type="component" value="Unassembled WGS sequence"/>
</dbReference>
<gene>
    <name evidence="8" type="ORF">U27_05176</name>
</gene>
<keyword evidence="4 6" id="KW-1133">Transmembrane helix</keyword>
<feature type="transmembrane region" description="Helical" evidence="6">
    <location>
        <begin position="91"/>
        <end position="107"/>
    </location>
</feature>
<dbReference type="Pfam" id="PF02588">
    <property type="entry name" value="YitT_membrane"/>
    <property type="match status" value="1"/>
</dbReference>
<keyword evidence="9" id="KW-1185">Reference proteome</keyword>
<evidence type="ECO:0000256" key="3">
    <source>
        <dbReference type="ARBA" id="ARBA00022692"/>
    </source>
</evidence>
<feature type="transmembrane region" description="Helical" evidence="6">
    <location>
        <begin position="20"/>
        <end position="38"/>
    </location>
</feature>
<dbReference type="CDD" id="cd16380">
    <property type="entry name" value="YitT_C"/>
    <property type="match status" value="1"/>
</dbReference>
<keyword evidence="2" id="KW-1003">Cell membrane</keyword>
<keyword evidence="3 6" id="KW-0812">Transmembrane</keyword>
<feature type="transmembrane region" description="Helical" evidence="6">
    <location>
        <begin position="158"/>
        <end position="180"/>
    </location>
</feature>
<dbReference type="PANTHER" id="PTHR33545">
    <property type="entry name" value="UPF0750 MEMBRANE PROTEIN YITT-RELATED"/>
    <property type="match status" value="1"/>
</dbReference>
<evidence type="ECO:0000313" key="9">
    <source>
        <dbReference type="Proteomes" id="UP000030661"/>
    </source>
</evidence>
<dbReference type="Pfam" id="PF10035">
    <property type="entry name" value="DUF2179"/>
    <property type="match status" value="1"/>
</dbReference>
<dbReference type="AlphaFoldDB" id="A0A081C0U8"/>
<evidence type="ECO:0000256" key="2">
    <source>
        <dbReference type="ARBA" id="ARBA00022475"/>
    </source>
</evidence>
<dbReference type="GO" id="GO:0005886">
    <property type="term" value="C:plasma membrane"/>
    <property type="evidence" value="ECO:0007669"/>
    <property type="project" value="UniProtKB-SubCell"/>
</dbReference>
<dbReference type="InterPro" id="IPR051461">
    <property type="entry name" value="UPF0750_membrane"/>
</dbReference>
<dbReference type="InterPro" id="IPR003740">
    <property type="entry name" value="YitT"/>
</dbReference>
<dbReference type="InterPro" id="IPR019264">
    <property type="entry name" value="DUF2179"/>
</dbReference>
<dbReference type="HOGENOM" id="CLU_063199_1_1_0"/>
<dbReference type="EMBL" id="DF820467">
    <property type="protein sequence ID" value="GAK58203.1"/>
    <property type="molecule type" value="Genomic_DNA"/>
</dbReference>
<dbReference type="PROSITE" id="PS51257">
    <property type="entry name" value="PROKAR_LIPOPROTEIN"/>
    <property type="match status" value="1"/>
</dbReference>
<feature type="transmembrane region" description="Helical" evidence="6">
    <location>
        <begin position="69"/>
        <end position="86"/>
    </location>
</feature>
<proteinExistence type="predicted"/>
<dbReference type="PANTHER" id="PTHR33545:SF5">
    <property type="entry name" value="UPF0750 MEMBRANE PROTEIN YITT"/>
    <property type="match status" value="1"/>
</dbReference>
<keyword evidence="5 6" id="KW-0472">Membrane</keyword>
<evidence type="ECO:0000256" key="4">
    <source>
        <dbReference type="ARBA" id="ARBA00022989"/>
    </source>
</evidence>
<accession>A0A081C0U8</accession>
<sequence length="296" mass="33229">MTTLIKRMNRQMSDIPRTSVPLNMLLIASGCLIYTLGMKSVLIPNQWFAGGITGLAMILHYWFEALDVGWMYFFLNIPLLLLGWFHISRRFMWYTIFGMLFFSYTASRIQLPPADIHEPMLAVIFSGVICGVGGGLILRSIGSAGGLDILGIYLNKRFGVRPGVVILFANSIPLALGSYLFGLEKVLYSIAFLFVYTKTMDTVITGWNQRKSVFIVSDLSHEIATHILSEEHRGITILKGEGAYSEKEQEVLFTITSLTDLPKMKELIFSIDPNAFVVVNNTSEVLGRRHGKLKVY</sequence>
<evidence type="ECO:0000256" key="5">
    <source>
        <dbReference type="ARBA" id="ARBA00023136"/>
    </source>
</evidence>
<feature type="domain" description="DUF2179" evidence="7">
    <location>
        <begin position="233"/>
        <end position="287"/>
    </location>
</feature>
<feature type="transmembrane region" description="Helical" evidence="6">
    <location>
        <begin position="119"/>
        <end position="138"/>
    </location>
</feature>
<evidence type="ECO:0000259" key="7">
    <source>
        <dbReference type="Pfam" id="PF10035"/>
    </source>
</evidence>
<dbReference type="Gene3D" id="3.30.70.120">
    <property type="match status" value="1"/>
</dbReference>
<evidence type="ECO:0000313" key="8">
    <source>
        <dbReference type="EMBL" id="GAK58203.1"/>
    </source>
</evidence>
<evidence type="ECO:0000256" key="6">
    <source>
        <dbReference type="SAM" id="Phobius"/>
    </source>
</evidence>
<name>A0A081C0U8_VECG1</name>
<dbReference type="PIRSF" id="PIRSF006483">
    <property type="entry name" value="Membrane_protein_YitT"/>
    <property type="match status" value="1"/>
</dbReference>
<reference evidence="8" key="1">
    <citation type="journal article" date="2015" name="PeerJ">
        <title>First genomic representation of candidate bacterial phylum KSB3 points to enhanced environmental sensing as a trigger of wastewater bulking.</title>
        <authorList>
            <person name="Sekiguchi Y."/>
            <person name="Ohashi A."/>
            <person name="Parks D.H."/>
            <person name="Yamauchi T."/>
            <person name="Tyson G.W."/>
            <person name="Hugenholtz P."/>
        </authorList>
    </citation>
    <scope>NUCLEOTIDE SEQUENCE [LARGE SCALE GENOMIC DNA]</scope>
</reference>
<dbReference type="eggNOG" id="COG1284">
    <property type="taxonomic scope" value="Bacteria"/>
</dbReference>